<reference evidence="6 7" key="1">
    <citation type="journal article" date="2020" name="Nature">
        <title>Isolation of an archaeon at the prokaryote-eukaryote interface.</title>
        <authorList>
            <person name="Imachi H."/>
            <person name="Nobu M.K."/>
            <person name="Nakahara N."/>
            <person name="Morono Y."/>
            <person name="Ogawara M."/>
            <person name="Takaki Y."/>
            <person name="Takano Y."/>
            <person name="Uematsu K."/>
            <person name="Ikuta T."/>
            <person name="Ito M."/>
            <person name="Matsui Y."/>
            <person name="Miyazaki M."/>
            <person name="Murata K."/>
            <person name="Saito Y."/>
            <person name="Sakai S."/>
            <person name="Song C."/>
            <person name="Tasumi E."/>
            <person name="Yamanaka Y."/>
            <person name="Yamaguchi T."/>
            <person name="Kamagata Y."/>
            <person name="Tamaki H."/>
            <person name="Takai K."/>
        </authorList>
    </citation>
    <scope>NUCLEOTIDE SEQUENCE [LARGE SCALE GENOMIC DNA]</scope>
    <source>
        <strain evidence="6 7">MK-D1</strain>
    </source>
</reference>
<dbReference type="GO" id="GO:0003677">
    <property type="term" value="F:DNA binding"/>
    <property type="evidence" value="ECO:0007669"/>
    <property type="project" value="InterPro"/>
</dbReference>
<dbReference type="Gene3D" id="2.40.50.140">
    <property type="entry name" value="Nucleic acid-binding proteins"/>
    <property type="match status" value="1"/>
</dbReference>
<comment type="catalytic activity">
    <reaction evidence="4">
        <text>RNA(n) + a ribonucleoside 5'-triphosphate = RNA(n+1) + diphosphate</text>
        <dbReference type="Rhea" id="RHEA:21248"/>
        <dbReference type="Rhea" id="RHEA-COMP:14527"/>
        <dbReference type="Rhea" id="RHEA-COMP:17342"/>
        <dbReference type="ChEBI" id="CHEBI:33019"/>
        <dbReference type="ChEBI" id="CHEBI:61557"/>
        <dbReference type="ChEBI" id="CHEBI:140395"/>
        <dbReference type="EC" id="2.7.7.6"/>
    </reaction>
</comment>
<evidence type="ECO:0000256" key="4">
    <source>
        <dbReference type="HAMAP-Rule" id="MF_00865"/>
    </source>
</evidence>
<dbReference type="InterPro" id="IPR003029">
    <property type="entry name" value="S1_domain"/>
</dbReference>
<dbReference type="GO" id="GO:0006352">
    <property type="term" value="P:DNA-templated transcription initiation"/>
    <property type="evidence" value="ECO:0007669"/>
    <property type="project" value="InterPro"/>
</dbReference>
<dbReference type="GO" id="GO:0000428">
    <property type="term" value="C:DNA-directed RNA polymerase complex"/>
    <property type="evidence" value="ECO:0007669"/>
    <property type="project" value="UniProtKB-KW"/>
</dbReference>
<dbReference type="CDD" id="cd04460">
    <property type="entry name" value="S1_RpoE"/>
    <property type="match status" value="1"/>
</dbReference>
<comment type="function">
    <text evidence="4">DNA-dependent RNA polymerase (RNAP) catalyzes the transcription of DNA into RNA using the four ribonucleoside triphosphates as substrates.</text>
</comment>
<dbReference type="EMBL" id="CP042905">
    <property type="protein sequence ID" value="QEE17572.1"/>
    <property type="molecule type" value="Genomic_DNA"/>
</dbReference>
<evidence type="ECO:0000256" key="1">
    <source>
        <dbReference type="ARBA" id="ARBA00009307"/>
    </source>
</evidence>
<dbReference type="GO" id="GO:0003899">
    <property type="term" value="F:DNA-directed RNA polymerase activity"/>
    <property type="evidence" value="ECO:0007669"/>
    <property type="project" value="UniProtKB-UniRule"/>
</dbReference>
<dbReference type="InterPro" id="IPR045113">
    <property type="entry name" value="Rpb7-like"/>
</dbReference>
<dbReference type="Pfam" id="PF03876">
    <property type="entry name" value="SHS2_Rpb7-N"/>
    <property type="match status" value="1"/>
</dbReference>
<reference evidence="6 7" key="2">
    <citation type="journal article" date="2024" name="Int. J. Syst. Evol. Microbiol.">
        <title>Promethearchaeum syntrophicum gen. nov., sp. nov., an anaerobic, obligately syntrophic archaeon, the first isolate of the lineage 'Asgard' archaea, and proposal of the new archaeal phylum Promethearchaeota phyl. nov. and kingdom Promethearchaeati regn. nov.</title>
        <authorList>
            <person name="Imachi H."/>
            <person name="Nobu M.K."/>
            <person name="Kato S."/>
            <person name="Takaki Y."/>
            <person name="Miyazaki M."/>
            <person name="Miyata M."/>
            <person name="Ogawara M."/>
            <person name="Saito Y."/>
            <person name="Sakai S."/>
            <person name="Tahara Y.O."/>
            <person name="Takano Y."/>
            <person name="Tasumi E."/>
            <person name="Uematsu K."/>
            <person name="Yoshimura T."/>
            <person name="Itoh T."/>
            <person name="Ohkuma M."/>
            <person name="Takai K."/>
        </authorList>
    </citation>
    <scope>NUCLEOTIDE SEQUENCE [LARGE SCALE GENOMIC DNA]</scope>
    <source>
        <strain evidence="6 7">MK-D1</strain>
    </source>
</reference>
<dbReference type="EC" id="2.7.7.6" evidence="4"/>
<dbReference type="InterPro" id="IPR012340">
    <property type="entry name" value="NA-bd_OB-fold"/>
</dbReference>
<dbReference type="InterPro" id="IPR046399">
    <property type="entry name" value="RNApol_Rpo7"/>
</dbReference>
<dbReference type="InterPro" id="IPR036898">
    <property type="entry name" value="RNA_pol_Rpb7-like_N_sf"/>
</dbReference>
<protein>
    <recommendedName>
        <fullName evidence="4">DNA-directed RNA polymerase subunit Rpo7</fullName>
        <ecNumber evidence="4">2.7.7.6</ecNumber>
    </recommendedName>
    <alternativeName>
        <fullName evidence="4">DNA-directed RNA polymerase subunit E</fullName>
    </alternativeName>
</protein>
<dbReference type="OrthoDB" id="7927at2157"/>
<organism evidence="6 7">
    <name type="scientific">Promethearchaeum syntrophicum</name>
    <dbReference type="NCBI Taxonomy" id="2594042"/>
    <lineage>
        <taxon>Archaea</taxon>
        <taxon>Promethearchaeati</taxon>
        <taxon>Promethearchaeota</taxon>
        <taxon>Promethearchaeia</taxon>
        <taxon>Promethearchaeales</taxon>
        <taxon>Promethearchaeaceae</taxon>
        <taxon>Promethearchaeum</taxon>
    </lineage>
</organism>
<dbReference type="KEGG" id="psyt:DSAG12_03409"/>
<feature type="domain" description="S1 motif" evidence="5">
    <location>
        <begin position="83"/>
        <end position="165"/>
    </location>
</feature>
<dbReference type="AlphaFoldDB" id="A0A5B9DEP5"/>
<keyword evidence="4 6" id="KW-0548">Nucleotidyltransferase</keyword>
<keyword evidence="2 4" id="KW-0240">DNA-directed RNA polymerase</keyword>
<dbReference type="InterPro" id="IPR004519">
    <property type="entry name" value="RNAP_E/RPC8"/>
</dbReference>
<dbReference type="Proteomes" id="UP000321408">
    <property type="component" value="Chromosome"/>
</dbReference>
<dbReference type="InterPro" id="IPR005576">
    <property type="entry name" value="Rpb7-like_N"/>
</dbReference>
<evidence type="ECO:0000313" key="6">
    <source>
        <dbReference type="EMBL" id="QEE17572.1"/>
    </source>
</evidence>
<comment type="similarity">
    <text evidence="1 4">Belongs to the eukaryotic RPB7/RPC8 RNA polymerase subunit family.</text>
</comment>
<dbReference type="Pfam" id="PF00575">
    <property type="entry name" value="S1"/>
    <property type="match status" value="1"/>
</dbReference>
<dbReference type="PROSITE" id="PS50126">
    <property type="entry name" value="S1"/>
    <property type="match status" value="1"/>
</dbReference>
<evidence type="ECO:0000259" key="5">
    <source>
        <dbReference type="PROSITE" id="PS50126"/>
    </source>
</evidence>
<comment type="domain">
    <text evidence="4">Forms 2 domains with an elongated structure; Rpo4 packs into the hinge region between the 2 domains.</text>
</comment>
<dbReference type="GO" id="GO:0005737">
    <property type="term" value="C:cytoplasm"/>
    <property type="evidence" value="ECO:0007669"/>
    <property type="project" value="UniProtKB-SubCell"/>
</dbReference>
<dbReference type="RefSeq" id="WP_147664463.1">
    <property type="nucleotide sequence ID" value="NZ_CP042905.2"/>
</dbReference>
<evidence type="ECO:0000256" key="3">
    <source>
        <dbReference type="ARBA" id="ARBA00023163"/>
    </source>
</evidence>
<accession>A0A5B9DEP5</accession>
<dbReference type="NCBIfam" id="TIGR00448">
    <property type="entry name" value="rpoE"/>
    <property type="match status" value="1"/>
</dbReference>
<sequence>MYKKITLQHIVRIPPTKFASNIREAAFEILSEQFNGQIYENIGFIIAVIDVIGDPKEGKILHGDASTFHLVDFSVLAYLPKLHEIVEGTVVEAVEFGAFIRLGPSDGLCHVSQICDDFISFENMNQRFIGKESSKILTVDDMVRGRIIAVSMGTGRSGKLGLTMRQPFLGKIEWIINEIEAESGIEETEELED</sequence>
<dbReference type="HAMAP" id="MF_00865">
    <property type="entry name" value="RNApol_arch_Rpo7"/>
    <property type="match status" value="1"/>
</dbReference>
<keyword evidence="3 4" id="KW-0804">Transcription</keyword>
<dbReference type="SUPFAM" id="SSF50249">
    <property type="entry name" value="Nucleic acid-binding proteins"/>
    <property type="match status" value="1"/>
</dbReference>
<dbReference type="SMART" id="SM00316">
    <property type="entry name" value="S1"/>
    <property type="match status" value="1"/>
</dbReference>
<comment type="subunit">
    <text evidence="4">Part of the RNA polymerase complex. Forms a stalk with Rpo4 that extends from the main structure.</text>
</comment>
<name>A0A5B9DEP5_9ARCH</name>
<proteinExistence type="inferred from homology"/>
<keyword evidence="4" id="KW-0963">Cytoplasm</keyword>
<evidence type="ECO:0000256" key="2">
    <source>
        <dbReference type="ARBA" id="ARBA00022478"/>
    </source>
</evidence>
<dbReference type="PANTHER" id="PTHR12709">
    <property type="entry name" value="DNA-DIRECTED RNA POLYMERASE II, III"/>
    <property type="match status" value="1"/>
</dbReference>
<gene>
    <name evidence="4" type="primary">rpoE</name>
    <name evidence="4" type="synonym">rpo7</name>
    <name evidence="6" type="ORF">DSAG12_03409</name>
</gene>
<evidence type="ECO:0000313" key="7">
    <source>
        <dbReference type="Proteomes" id="UP000321408"/>
    </source>
</evidence>
<keyword evidence="4 6" id="KW-0808">Transferase</keyword>
<dbReference type="SUPFAM" id="SSF88798">
    <property type="entry name" value="N-terminal, heterodimerisation domain of RBP7 (RpoE)"/>
    <property type="match status" value="1"/>
</dbReference>
<keyword evidence="7" id="KW-1185">Reference proteome</keyword>
<dbReference type="NCBIfam" id="NF006333">
    <property type="entry name" value="PRK08563.1"/>
    <property type="match status" value="1"/>
</dbReference>
<comment type="subcellular location">
    <subcellularLocation>
        <location evidence="4">Cytoplasm</location>
    </subcellularLocation>
</comment>
<dbReference type="PANTHER" id="PTHR12709:SF4">
    <property type="entry name" value="DNA-DIRECTED RNA POLYMERASE II SUBUNIT RPB7"/>
    <property type="match status" value="1"/>
</dbReference>
<dbReference type="Gene3D" id="3.30.1490.120">
    <property type="entry name" value="RNA polymerase Rpb7-like, N-terminal domain"/>
    <property type="match status" value="1"/>
</dbReference>
<dbReference type="GeneID" id="41331379"/>